<protein>
    <recommendedName>
        <fullName evidence="10">Thiamine pyrimidine synthase</fullName>
    </recommendedName>
</protein>
<dbReference type="InterPro" id="IPR027939">
    <property type="entry name" value="NMT1/THI5"/>
</dbReference>
<organism evidence="13 14">
    <name type="scientific">Aquabacter spiritensis</name>
    <dbReference type="NCBI Taxonomy" id="933073"/>
    <lineage>
        <taxon>Bacteria</taxon>
        <taxon>Pseudomonadati</taxon>
        <taxon>Pseudomonadota</taxon>
        <taxon>Alphaproteobacteria</taxon>
        <taxon>Hyphomicrobiales</taxon>
        <taxon>Xanthobacteraceae</taxon>
        <taxon>Aquabacter</taxon>
    </lineage>
</organism>
<reference evidence="13 14" key="1">
    <citation type="submission" date="2019-03" db="EMBL/GenBank/DDBJ databases">
        <title>Genomic Encyclopedia of Type Strains, Phase IV (KMG-IV): sequencing the most valuable type-strain genomes for metagenomic binning, comparative biology and taxonomic classification.</title>
        <authorList>
            <person name="Goeker M."/>
        </authorList>
    </citation>
    <scope>NUCLEOTIDE SEQUENCE [LARGE SCALE GENOMIC DNA]</scope>
    <source>
        <strain evidence="13 14">DSM 9035</strain>
    </source>
</reference>
<evidence type="ECO:0000256" key="5">
    <source>
        <dbReference type="ARBA" id="ARBA00022679"/>
    </source>
</evidence>
<dbReference type="Gene3D" id="3.40.190.10">
    <property type="entry name" value="Periplasmic binding protein-like II"/>
    <property type="match status" value="2"/>
</dbReference>
<dbReference type="GO" id="GO:0046872">
    <property type="term" value="F:metal ion binding"/>
    <property type="evidence" value="ECO:0007669"/>
    <property type="project" value="UniProtKB-KW"/>
</dbReference>
<dbReference type="GO" id="GO:0016740">
    <property type="term" value="F:transferase activity"/>
    <property type="evidence" value="ECO:0007669"/>
    <property type="project" value="UniProtKB-KW"/>
</dbReference>
<comment type="subunit">
    <text evidence="4">Homodimer.</text>
</comment>
<evidence type="ECO:0000256" key="8">
    <source>
        <dbReference type="ARBA" id="ARBA00022977"/>
    </source>
</evidence>
<comment type="similarity">
    <text evidence="3">Belongs to the NMT1/THI5 family.</text>
</comment>
<dbReference type="EMBL" id="SMAI01000021">
    <property type="protein sequence ID" value="TCT00600.1"/>
    <property type="molecule type" value="Genomic_DNA"/>
</dbReference>
<sequence>MTCSRRSWILGLGLAVMGAVASIVPGHAQPAQKPLDKVILRINFTPWGMHAPYFYGLAKGFYREEGIDLEIRPPSTGQQNEGFIASGREQFGVTNADAFTRAKGSGLPIVAIMAEQPDTPFSVASHKADNITDPSQLKGKKISWFHQNVKSLILPLLKSGNLTLDDIQFITIAPGTETQMLAARQTDVMWAMIHGQPLTMEMRGFPMNVMALKDYGVKFYGVLIYTNENLIKTNPDLVQRFVKATTRAIMAAMDAPEAAVAEVIKVSPDRNQDLETVKLKIIQNQFYKSPDFAERFGKMNDEKWQSTIDYLKEGGDLSQPIKPSDMYTNQFVDGAKETADLAKKIKASGSQ</sequence>
<gene>
    <name evidence="13" type="ORF">EDC64_12120</name>
</gene>
<dbReference type="Pfam" id="PF09084">
    <property type="entry name" value="NMT1"/>
    <property type="match status" value="1"/>
</dbReference>
<dbReference type="GO" id="GO:0009228">
    <property type="term" value="P:thiamine biosynthetic process"/>
    <property type="evidence" value="ECO:0007669"/>
    <property type="project" value="UniProtKB-KW"/>
</dbReference>
<comment type="caution">
    <text evidence="13">The sequence shown here is derived from an EMBL/GenBank/DDBJ whole genome shotgun (WGS) entry which is preliminary data.</text>
</comment>
<evidence type="ECO:0000256" key="2">
    <source>
        <dbReference type="ARBA" id="ARBA00004948"/>
    </source>
</evidence>
<feature type="domain" description="SsuA/THI5-like" evidence="12">
    <location>
        <begin position="49"/>
        <end position="259"/>
    </location>
</feature>
<accession>A0A4R3LJZ1</accession>
<keyword evidence="9" id="KW-0408">Iron</keyword>
<evidence type="ECO:0000256" key="4">
    <source>
        <dbReference type="ARBA" id="ARBA00011738"/>
    </source>
</evidence>
<evidence type="ECO:0000256" key="3">
    <source>
        <dbReference type="ARBA" id="ARBA00009406"/>
    </source>
</evidence>
<dbReference type="InterPro" id="IPR015168">
    <property type="entry name" value="SsuA/THI5"/>
</dbReference>
<comment type="pathway">
    <text evidence="2">Cofactor biosynthesis; thiamine diphosphate biosynthesis.</text>
</comment>
<proteinExistence type="inferred from homology"/>
<keyword evidence="5" id="KW-0808">Transferase</keyword>
<evidence type="ECO:0000259" key="12">
    <source>
        <dbReference type="Pfam" id="PF09084"/>
    </source>
</evidence>
<dbReference type="SUPFAM" id="SSF53850">
    <property type="entry name" value="Periplasmic binding protein-like II"/>
    <property type="match status" value="1"/>
</dbReference>
<comment type="catalytic activity">
    <reaction evidence="11">
        <text>N(6)-(pyridoxal phosphate)-L-lysyl-[4-amino-5-hydroxymethyl-2-methylpyrimidine phosphate synthase] + L-histidyl-[4-amino-5-hydroxymethyl-2-methylpyrimidine phosphate synthase] + 2 Fe(3+) + 4 H2O = L-lysyl-[4-amino-5-hydroxymethyl-2-methylpyrimidine phosphate synthase] + (2S)-2-amino-5-hydroxy-4-oxopentanoyl-[4-amino-5-hydroxymethyl-2-methylpyrimidine phosphate synthase] + 4-amino-2-methyl-5-(phosphooxymethyl)pyrimidine + 3-oxopropanoate + 2 Fe(2+) + 2 H(+)</text>
        <dbReference type="Rhea" id="RHEA:65756"/>
        <dbReference type="Rhea" id="RHEA-COMP:16892"/>
        <dbReference type="Rhea" id="RHEA-COMP:16893"/>
        <dbReference type="Rhea" id="RHEA-COMP:16894"/>
        <dbReference type="Rhea" id="RHEA-COMP:16895"/>
        <dbReference type="ChEBI" id="CHEBI:15377"/>
        <dbReference type="ChEBI" id="CHEBI:15378"/>
        <dbReference type="ChEBI" id="CHEBI:29033"/>
        <dbReference type="ChEBI" id="CHEBI:29034"/>
        <dbReference type="ChEBI" id="CHEBI:29969"/>
        <dbReference type="ChEBI" id="CHEBI:29979"/>
        <dbReference type="ChEBI" id="CHEBI:33190"/>
        <dbReference type="ChEBI" id="CHEBI:58354"/>
        <dbReference type="ChEBI" id="CHEBI:143915"/>
        <dbReference type="ChEBI" id="CHEBI:157692"/>
    </reaction>
    <physiologicalReaction direction="left-to-right" evidence="11">
        <dbReference type="Rhea" id="RHEA:65757"/>
    </physiologicalReaction>
</comment>
<evidence type="ECO:0000313" key="13">
    <source>
        <dbReference type="EMBL" id="TCT00600.1"/>
    </source>
</evidence>
<dbReference type="AlphaFoldDB" id="A0A4R3LJZ1"/>
<evidence type="ECO:0000256" key="11">
    <source>
        <dbReference type="ARBA" id="ARBA00048179"/>
    </source>
</evidence>
<keyword evidence="14" id="KW-1185">Reference proteome</keyword>
<dbReference type="Proteomes" id="UP000294664">
    <property type="component" value="Unassembled WGS sequence"/>
</dbReference>
<evidence type="ECO:0000313" key="14">
    <source>
        <dbReference type="Proteomes" id="UP000294664"/>
    </source>
</evidence>
<name>A0A4R3LJZ1_9HYPH</name>
<keyword evidence="6" id="KW-0479">Metal-binding</keyword>
<evidence type="ECO:0000256" key="6">
    <source>
        <dbReference type="ARBA" id="ARBA00022723"/>
    </source>
</evidence>
<keyword evidence="8" id="KW-0784">Thiamine biosynthesis</keyword>
<evidence type="ECO:0000256" key="10">
    <source>
        <dbReference type="ARBA" id="ARBA00033171"/>
    </source>
</evidence>
<keyword evidence="7" id="KW-0663">Pyridoxal phosphate</keyword>
<evidence type="ECO:0000256" key="9">
    <source>
        <dbReference type="ARBA" id="ARBA00023004"/>
    </source>
</evidence>
<dbReference type="PANTHER" id="PTHR31528:SF1">
    <property type="entry name" value="4-AMINO-5-HYDROXYMETHYL-2-METHYLPYRIMIDINE PHOSPHATE SYNTHASE THI11-RELATED"/>
    <property type="match status" value="1"/>
</dbReference>
<dbReference type="OrthoDB" id="5372616at2"/>
<evidence type="ECO:0000256" key="7">
    <source>
        <dbReference type="ARBA" id="ARBA00022898"/>
    </source>
</evidence>
<dbReference type="RefSeq" id="WP_132035937.1">
    <property type="nucleotide sequence ID" value="NZ_SMAI01000021.1"/>
</dbReference>
<dbReference type="PANTHER" id="PTHR31528">
    <property type="entry name" value="4-AMINO-5-HYDROXYMETHYL-2-METHYLPYRIMIDINE PHOSPHATE SYNTHASE THI11-RELATED"/>
    <property type="match status" value="1"/>
</dbReference>
<comment type="function">
    <text evidence="1">Responsible for the formation of the pyrimidine heterocycle in the thiamine biosynthesis pathway. Catalyzes the formation of hydroxymethylpyrimidine phosphate (HMP-P) from histidine and pyridoxal phosphate (PLP). The protein uses PLP and the active site histidine to form HMP-P, generating an inactive enzyme. The enzyme can only undergo a single turnover, which suggests it is a suicide enzyme.</text>
</comment>
<evidence type="ECO:0000256" key="1">
    <source>
        <dbReference type="ARBA" id="ARBA00003469"/>
    </source>
</evidence>